<dbReference type="Proteomes" id="UP000711614">
    <property type="component" value="Unassembled WGS sequence"/>
</dbReference>
<keyword evidence="1" id="KW-0472">Membrane</keyword>
<reference evidence="3 4" key="1">
    <citation type="submission" date="2021-03" db="EMBL/GenBank/DDBJ databases">
        <title>Sequencing the genomes of 1000 actinobacteria strains.</title>
        <authorList>
            <person name="Klenk H.-P."/>
        </authorList>
    </citation>
    <scope>NUCLEOTIDE SEQUENCE [LARGE SCALE GENOMIC DNA]</scope>
    <source>
        <strain evidence="3 4">DSM 16005</strain>
    </source>
</reference>
<dbReference type="InterPro" id="IPR028087">
    <property type="entry name" value="Tad_N"/>
</dbReference>
<protein>
    <submittedName>
        <fullName evidence="3">Secretion/DNA translocation related TadE-like protein</fullName>
    </submittedName>
</protein>
<dbReference type="Pfam" id="PF13400">
    <property type="entry name" value="Tad"/>
    <property type="match status" value="1"/>
</dbReference>
<evidence type="ECO:0000256" key="1">
    <source>
        <dbReference type="SAM" id="Phobius"/>
    </source>
</evidence>
<dbReference type="InterPro" id="IPR021202">
    <property type="entry name" value="Rv3654c-like"/>
</dbReference>
<name>A0ABS4YUC9_9MICC</name>
<evidence type="ECO:0000313" key="3">
    <source>
        <dbReference type="EMBL" id="MBP2412398.1"/>
    </source>
</evidence>
<sequence>MLIKDERGSGTVLSAGLALAMLLLMVFVVALGQAAVAASKAATAADLAALAAADTYRGLMAGDPCQAAGETAQQHGAALVACTLNADMSATVEVSVATTLPWLAHGRARAGPPPADVLPGQP</sequence>
<organism evidence="3 4">
    <name type="scientific">Arthrobacter stackebrandtii</name>
    <dbReference type="NCBI Taxonomy" id="272161"/>
    <lineage>
        <taxon>Bacteria</taxon>
        <taxon>Bacillati</taxon>
        <taxon>Actinomycetota</taxon>
        <taxon>Actinomycetes</taxon>
        <taxon>Micrococcales</taxon>
        <taxon>Micrococcaceae</taxon>
        <taxon>Arthrobacter</taxon>
    </lineage>
</organism>
<feature type="transmembrane region" description="Helical" evidence="1">
    <location>
        <begin position="12"/>
        <end position="32"/>
    </location>
</feature>
<proteinExistence type="predicted"/>
<keyword evidence="4" id="KW-1185">Reference proteome</keyword>
<keyword evidence="1" id="KW-1133">Transmembrane helix</keyword>
<feature type="domain" description="Putative Flp pilus-assembly TadG-like N-terminal" evidence="2">
    <location>
        <begin position="8"/>
        <end position="54"/>
    </location>
</feature>
<gene>
    <name evidence="3" type="ORF">JOF48_001197</name>
</gene>
<evidence type="ECO:0000313" key="4">
    <source>
        <dbReference type="Proteomes" id="UP000711614"/>
    </source>
</evidence>
<dbReference type="EMBL" id="JAGIOI010000001">
    <property type="protein sequence ID" value="MBP2412398.1"/>
    <property type="molecule type" value="Genomic_DNA"/>
</dbReference>
<dbReference type="NCBIfam" id="TIGR03816">
    <property type="entry name" value="tadE_like_DECH"/>
    <property type="match status" value="1"/>
</dbReference>
<comment type="caution">
    <text evidence="3">The sequence shown here is derived from an EMBL/GenBank/DDBJ whole genome shotgun (WGS) entry which is preliminary data.</text>
</comment>
<keyword evidence="1" id="KW-0812">Transmembrane</keyword>
<evidence type="ECO:0000259" key="2">
    <source>
        <dbReference type="Pfam" id="PF13400"/>
    </source>
</evidence>
<dbReference type="RefSeq" id="WP_245346419.1">
    <property type="nucleotide sequence ID" value="NZ_JAGIOI010000001.1"/>
</dbReference>
<accession>A0ABS4YUC9</accession>